<dbReference type="AlphaFoldDB" id="A0A8S1XE19"/>
<dbReference type="EMBL" id="CAJJDP010000118">
    <property type="protein sequence ID" value="CAD8199178.1"/>
    <property type="molecule type" value="Genomic_DNA"/>
</dbReference>
<sequence length="124" mass="14368">MHFPSKYSSQTFYFPNAQSKNSYGLLYINISDSGITVDNNSRQSICFHYMISNRSSNFIITSLISQDYDQLSRSKFKCLQGIHLKVNVESGYTQLINFITLTKRSGYWLMLPNDENLNMQVIQD</sequence>
<dbReference type="Proteomes" id="UP000683925">
    <property type="component" value="Unassembled WGS sequence"/>
</dbReference>
<name>A0A8S1XE19_PAROT</name>
<evidence type="ECO:0000313" key="1">
    <source>
        <dbReference type="EMBL" id="CAD8199178.1"/>
    </source>
</evidence>
<organism evidence="1 2">
    <name type="scientific">Paramecium octaurelia</name>
    <dbReference type="NCBI Taxonomy" id="43137"/>
    <lineage>
        <taxon>Eukaryota</taxon>
        <taxon>Sar</taxon>
        <taxon>Alveolata</taxon>
        <taxon>Ciliophora</taxon>
        <taxon>Intramacronucleata</taxon>
        <taxon>Oligohymenophorea</taxon>
        <taxon>Peniculida</taxon>
        <taxon>Parameciidae</taxon>
        <taxon>Paramecium</taxon>
    </lineage>
</organism>
<comment type="caution">
    <text evidence="1">The sequence shown here is derived from an EMBL/GenBank/DDBJ whole genome shotgun (WGS) entry which is preliminary data.</text>
</comment>
<accession>A0A8S1XE19</accession>
<reference evidence="1" key="1">
    <citation type="submission" date="2021-01" db="EMBL/GenBank/DDBJ databases">
        <authorList>
            <consortium name="Genoscope - CEA"/>
            <person name="William W."/>
        </authorList>
    </citation>
    <scope>NUCLEOTIDE SEQUENCE</scope>
</reference>
<protein>
    <submittedName>
        <fullName evidence="1">Uncharacterized protein</fullName>
    </submittedName>
</protein>
<gene>
    <name evidence="1" type="ORF">POCTA_138.1.T1180199</name>
</gene>
<proteinExistence type="predicted"/>
<keyword evidence="2" id="KW-1185">Reference proteome</keyword>
<evidence type="ECO:0000313" key="2">
    <source>
        <dbReference type="Proteomes" id="UP000683925"/>
    </source>
</evidence>